<evidence type="ECO:0000256" key="5">
    <source>
        <dbReference type="SAM" id="MobiDB-lite"/>
    </source>
</evidence>
<organism evidence="6 7">
    <name type="scientific">Torulaspora globosa</name>
    <dbReference type="NCBI Taxonomy" id="48254"/>
    <lineage>
        <taxon>Eukaryota</taxon>
        <taxon>Fungi</taxon>
        <taxon>Dikarya</taxon>
        <taxon>Ascomycota</taxon>
        <taxon>Saccharomycotina</taxon>
        <taxon>Saccharomycetes</taxon>
        <taxon>Saccharomycetales</taxon>
        <taxon>Saccharomycetaceae</taxon>
        <taxon>Torulaspora</taxon>
    </lineage>
</organism>
<accession>A0A7H9HXF7</accession>
<keyword evidence="3" id="KW-0698">rRNA processing</keyword>
<keyword evidence="4" id="KW-0539">Nucleus</keyword>
<comment type="similarity">
    <text evidence="2">Belongs to the RRP1 family.</text>
</comment>
<evidence type="ECO:0008006" key="8">
    <source>
        <dbReference type="Google" id="ProtNLM"/>
    </source>
</evidence>
<evidence type="ECO:0000313" key="6">
    <source>
        <dbReference type="EMBL" id="QLQ82060.1"/>
    </source>
</evidence>
<dbReference type="InterPro" id="IPR010301">
    <property type="entry name" value="RRP1"/>
</dbReference>
<evidence type="ECO:0000256" key="1">
    <source>
        <dbReference type="ARBA" id="ARBA00004123"/>
    </source>
</evidence>
<dbReference type="GO" id="GO:0005634">
    <property type="term" value="C:nucleus"/>
    <property type="evidence" value="ECO:0007669"/>
    <property type="project" value="UniProtKB-SubCell"/>
</dbReference>
<evidence type="ECO:0000313" key="7">
    <source>
        <dbReference type="Proteomes" id="UP000510647"/>
    </source>
</evidence>
<evidence type="ECO:0000256" key="2">
    <source>
        <dbReference type="ARBA" id="ARBA00006374"/>
    </source>
</evidence>
<gene>
    <name evidence="6" type="ORF">HG537_0G03150</name>
</gene>
<evidence type="ECO:0000256" key="4">
    <source>
        <dbReference type="ARBA" id="ARBA00023242"/>
    </source>
</evidence>
<evidence type="ECO:0000256" key="3">
    <source>
        <dbReference type="ARBA" id="ARBA00022552"/>
    </source>
</evidence>
<proteinExistence type="inferred from homology"/>
<dbReference type="Proteomes" id="UP000510647">
    <property type="component" value="Chromosome 7"/>
</dbReference>
<dbReference type="OrthoDB" id="2019504at2759"/>
<dbReference type="PANTHER" id="PTHR13026">
    <property type="entry name" value="NNP-1 PROTEIN NOVEL NUCLEAR PROTEIN 1 NOP52"/>
    <property type="match status" value="1"/>
</dbReference>
<dbReference type="PANTHER" id="PTHR13026:SF0">
    <property type="entry name" value="RIBOSOMAL RNA PROCESSING 1B"/>
    <property type="match status" value="1"/>
</dbReference>
<protein>
    <recommendedName>
        <fullName evidence="8">Ribosomal RNA-processing protein 1</fullName>
    </recommendedName>
</protein>
<comment type="subcellular location">
    <subcellularLocation>
        <location evidence="1">Nucleus</location>
    </subcellularLocation>
</comment>
<feature type="compositionally biased region" description="Acidic residues" evidence="5">
    <location>
        <begin position="260"/>
        <end position="277"/>
    </location>
</feature>
<dbReference type="Pfam" id="PF05997">
    <property type="entry name" value="Nop52"/>
    <property type="match status" value="1"/>
</dbReference>
<reference evidence="6 7" key="1">
    <citation type="submission" date="2020-06" db="EMBL/GenBank/DDBJ databases">
        <title>The yeast mating-type switching endonuclease HO is a domesticated member of an unorthodox homing genetic element family.</title>
        <authorList>
            <person name="Coughlan A.Y."/>
            <person name="Lombardi L."/>
            <person name="Braun-Galleani S."/>
            <person name="Martos A.R."/>
            <person name="Galeote V."/>
            <person name="Bigey F."/>
            <person name="Dequin S."/>
            <person name="Byrne K.P."/>
            <person name="Wolfe K.H."/>
        </authorList>
    </citation>
    <scope>NUCLEOTIDE SEQUENCE [LARGE SCALE GENOMIC DNA]</scope>
    <source>
        <strain evidence="6 7">CBS2947</strain>
    </source>
</reference>
<name>A0A7H9HXF7_9SACH</name>
<dbReference type="EMBL" id="CP059273">
    <property type="protein sequence ID" value="QLQ82060.1"/>
    <property type="molecule type" value="Genomic_DNA"/>
</dbReference>
<dbReference type="GO" id="GO:0030688">
    <property type="term" value="C:preribosome, small subunit precursor"/>
    <property type="evidence" value="ECO:0007669"/>
    <property type="project" value="InterPro"/>
</dbReference>
<keyword evidence="7" id="KW-1185">Reference proteome</keyword>
<dbReference type="GO" id="GO:0006364">
    <property type="term" value="P:rRNA processing"/>
    <property type="evidence" value="ECO:0007669"/>
    <property type="project" value="UniProtKB-KW"/>
</dbReference>
<feature type="region of interest" description="Disordered" evidence="5">
    <location>
        <begin position="252"/>
        <end position="277"/>
    </location>
</feature>
<sequence>MDTNAFVKQLASNNRKVRENALETLQKYLNTKQFKDASQMQFNKLWKGLYFAMWFSDRPRPQQRLANELGELHMIYFDERDNKTASEQLSLNDGAFIKFSRAFWKIICMEWFNIDRYRIDKYLMLVRRVLFNQLKYLKSRQWDERLVETYIERVLKWMPLSASAKVYNGVPLHIMDIILDEWERLVKSDLEDEIPESEMASLIEETPLVQFLEIFKEINADLNNSKVLRNKIKNELLVDPRLVQWRVVTEAKETETEASDHEDDDSDDEDIEEWHGF</sequence>
<dbReference type="AlphaFoldDB" id="A0A7H9HXF7"/>